<name>A0A2K1PYD5_9GAMM</name>
<feature type="transmembrane region" description="Helical" evidence="26">
    <location>
        <begin position="68"/>
        <end position="85"/>
    </location>
</feature>
<dbReference type="InterPro" id="IPR023615">
    <property type="entry name" value="Cyt_c_Oxase_su1_BS"/>
</dbReference>
<dbReference type="InterPro" id="IPR014207">
    <property type="entry name" value="Cyt_c_ubiqinol_oxidase_su1"/>
</dbReference>
<evidence type="ECO:0000256" key="12">
    <source>
        <dbReference type="ARBA" id="ARBA00022723"/>
    </source>
</evidence>
<keyword evidence="7 25" id="KW-0813">Transport</keyword>
<evidence type="ECO:0000256" key="18">
    <source>
        <dbReference type="ARBA" id="ARBA00030075"/>
    </source>
</evidence>
<comment type="cofactor">
    <cofactor evidence="1">
        <name>heme b</name>
        <dbReference type="ChEBI" id="CHEBI:60344"/>
    </cofactor>
</comment>
<feature type="transmembrane region" description="Helical" evidence="26">
    <location>
        <begin position="238"/>
        <end position="266"/>
    </location>
</feature>
<keyword evidence="8" id="KW-1003">Cell membrane</keyword>
<evidence type="ECO:0000259" key="27">
    <source>
        <dbReference type="PROSITE" id="PS50855"/>
    </source>
</evidence>
<keyword evidence="11 25" id="KW-0812">Transmembrane</keyword>
<evidence type="ECO:0000256" key="6">
    <source>
        <dbReference type="ARBA" id="ARBA00014691"/>
    </source>
</evidence>
<feature type="transmembrane region" description="Helical" evidence="26">
    <location>
        <begin position="426"/>
        <end position="450"/>
    </location>
</feature>
<dbReference type="GO" id="GO:0015990">
    <property type="term" value="P:electron transport coupled proton transport"/>
    <property type="evidence" value="ECO:0007669"/>
    <property type="project" value="TreeGrafter"/>
</dbReference>
<evidence type="ECO:0000256" key="21">
    <source>
        <dbReference type="ARBA" id="ARBA00032435"/>
    </source>
</evidence>
<dbReference type="OrthoDB" id="9803294at2"/>
<dbReference type="EMBL" id="NPZB01000002">
    <property type="protein sequence ID" value="PNS07806.1"/>
    <property type="molecule type" value="Genomic_DNA"/>
</dbReference>
<feature type="transmembrane region" description="Helical" evidence="26">
    <location>
        <begin position="157"/>
        <end position="181"/>
    </location>
</feature>
<keyword evidence="16" id="KW-0186">Copper</keyword>
<evidence type="ECO:0000256" key="13">
    <source>
        <dbReference type="ARBA" id="ARBA00022982"/>
    </source>
</evidence>
<keyword evidence="9 25" id="KW-0349">Heme</keyword>
<keyword evidence="13 25" id="KW-0249">Electron transport</keyword>
<dbReference type="GO" id="GO:0046872">
    <property type="term" value="F:metal ion binding"/>
    <property type="evidence" value="ECO:0007669"/>
    <property type="project" value="UniProtKB-KW"/>
</dbReference>
<dbReference type="NCBIfam" id="TIGR02843">
    <property type="entry name" value="CyoB"/>
    <property type="match status" value="1"/>
</dbReference>
<evidence type="ECO:0000256" key="25">
    <source>
        <dbReference type="RuleBase" id="RU000370"/>
    </source>
</evidence>
<dbReference type="SUPFAM" id="SSF81442">
    <property type="entry name" value="Cytochrome c oxidase subunit I-like"/>
    <property type="match status" value="1"/>
</dbReference>
<evidence type="ECO:0000256" key="19">
    <source>
        <dbReference type="ARBA" id="ARBA00031883"/>
    </source>
</evidence>
<dbReference type="CDD" id="cd01662">
    <property type="entry name" value="Ubiquinol_Oxidase_I"/>
    <property type="match status" value="1"/>
</dbReference>
<dbReference type="Proteomes" id="UP000236220">
    <property type="component" value="Unassembled WGS sequence"/>
</dbReference>
<dbReference type="InterPro" id="IPR036927">
    <property type="entry name" value="Cyt_c_oxase-like_su1_sf"/>
</dbReference>
<dbReference type="GO" id="GO:0004129">
    <property type="term" value="F:cytochrome-c oxidase activity"/>
    <property type="evidence" value="ECO:0007669"/>
    <property type="project" value="InterPro"/>
</dbReference>
<keyword evidence="10 25" id="KW-0679">Respiratory chain</keyword>
<evidence type="ECO:0000256" key="10">
    <source>
        <dbReference type="ARBA" id="ARBA00022660"/>
    </source>
</evidence>
<evidence type="ECO:0000256" key="8">
    <source>
        <dbReference type="ARBA" id="ARBA00022475"/>
    </source>
</evidence>
<dbReference type="GO" id="GO:0016682">
    <property type="term" value="F:oxidoreductase activity, acting on diphenols and related substances as donors, oxygen as acceptor"/>
    <property type="evidence" value="ECO:0007669"/>
    <property type="project" value="InterPro"/>
</dbReference>
<gene>
    <name evidence="28" type="ORF">Lysil_1982</name>
</gene>
<comment type="subunit">
    <text evidence="23">The cytochrome bo(3) ubiquinol oxidase complex is a heterooctamer of two A chains, two B chains, two C chains and two D chains.</text>
</comment>
<dbReference type="InterPro" id="IPR023616">
    <property type="entry name" value="Cyt_c_oxase-like_su1_dom"/>
</dbReference>
<comment type="subcellular location">
    <subcellularLocation>
        <location evidence="3">Cell membrane</location>
        <topology evidence="3">Multi-pass membrane protein</topology>
    </subcellularLocation>
</comment>
<keyword evidence="29" id="KW-1185">Reference proteome</keyword>
<dbReference type="EC" id="7.1.1.3" evidence="5"/>
<keyword evidence="15" id="KW-0408">Iron</keyword>
<dbReference type="PANTHER" id="PTHR10422:SF35">
    <property type="entry name" value="CYTOCHROME BO(3) UBIQUINOL OXIDASE SUBUNIT 1"/>
    <property type="match status" value="1"/>
</dbReference>
<feature type="transmembrane region" description="Helical" evidence="26">
    <location>
        <begin position="504"/>
        <end position="529"/>
    </location>
</feature>
<feature type="transmembrane region" description="Helical" evidence="26">
    <location>
        <begin position="114"/>
        <end position="137"/>
    </location>
</feature>
<evidence type="ECO:0000256" key="11">
    <source>
        <dbReference type="ARBA" id="ARBA00022692"/>
    </source>
</evidence>
<evidence type="ECO:0000256" key="15">
    <source>
        <dbReference type="ARBA" id="ARBA00023004"/>
    </source>
</evidence>
<dbReference type="GO" id="GO:0020037">
    <property type="term" value="F:heme binding"/>
    <property type="evidence" value="ECO:0007669"/>
    <property type="project" value="InterPro"/>
</dbReference>
<evidence type="ECO:0000256" key="4">
    <source>
        <dbReference type="ARBA" id="ARBA00009578"/>
    </source>
</evidence>
<dbReference type="GO" id="GO:0022904">
    <property type="term" value="P:respiratory electron transport chain"/>
    <property type="evidence" value="ECO:0007669"/>
    <property type="project" value="TreeGrafter"/>
</dbReference>
<comment type="catalytic activity">
    <reaction evidence="24">
        <text>2 a ubiquinol + O2 + n H(+)(in) = 2 a ubiquinone + 2 H2O + n H(+)(out)</text>
        <dbReference type="Rhea" id="RHEA:30251"/>
        <dbReference type="Rhea" id="RHEA-COMP:9565"/>
        <dbReference type="Rhea" id="RHEA-COMP:9566"/>
        <dbReference type="ChEBI" id="CHEBI:15377"/>
        <dbReference type="ChEBI" id="CHEBI:15378"/>
        <dbReference type="ChEBI" id="CHEBI:15379"/>
        <dbReference type="ChEBI" id="CHEBI:16389"/>
        <dbReference type="ChEBI" id="CHEBI:17976"/>
        <dbReference type="EC" id="7.1.1.3"/>
    </reaction>
</comment>
<evidence type="ECO:0000256" key="7">
    <source>
        <dbReference type="ARBA" id="ARBA00022448"/>
    </source>
</evidence>
<comment type="cofactor">
    <cofactor evidence="22">
        <name>Fe(II)-heme o</name>
        <dbReference type="ChEBI" id="CHEBI:60530"/>
    </cofactor>
</comment>
<keyword evidence="14 26" id="KW-1133">Transmembrane helix</keyword>
<evidence type="ECO:0000313" key="28">
    <source>
        <dbReference type="EMBL" id="PNS07806.1"/>
    </source>
</evidence>
<evidence type="ECO:0000256" key="14">
    <source>
        <dbReference type="ARBA" id="ARBA00022989"/>
    </source>
</evidence>
<dbReference type="GO" id="GO:0005886">
    <property type="term" value="C:plasma membrane"/>
    <property type="evidence" value="ECO:0007669"/>
    <property type="project" value="UniProtKB-SubCell"/>
</dbReference>
<dbReference type="PROSITE" id="PS00077">
    <property type="entry name" value="COX1_CUB"/>
    <property type="match status" value="1"/>
</dbReference>
<feature type="transmembrane region" description="Helical" evidence="26">
    <location>
        <begin position="286"/>
        <end position="309"/>
    </location>
</feature>
<dbReference type="PRINTS" id="PR01165">
    <property type="entry name" value="CYCOXIDASEI"/>
</dbReference>
<feature type="transmembrane region" description="Helical" evidence="26">
    <location>
        <begin position="321"/>
        <end position="343"/>
    </location>
</feature>
<evidence type="ECO:0000256" key="26">
    <source>
        <dbReference type="SAM" id="Phobius"/>
    </source>
</evidence>
<evidence type="ECO:0000256" key="9">
    <source>
        <dbReference type="ARBA" id="ARBA00022617"/>
    </source>
</evidence>
<sequence>MLQHAPATSPLLGRLSLDEIPMLHEPIVLWTFIATMLGGLAVLGAITKYKLWGMLWRDWFTSIDHKKIGIMYMVLGLVMLLRGFSDALMMRLQQAISFGDNMGYLPPHHYDQIFTAHGVIMIFFVAMPLVTGLMNYLVPLQIGARDVSFPFLNNFSFWMTVGGAMLVMLSLFLGEFSTAGWLGFAPLSGIEYSPGVGVDYYIWGLQVAGVGTTLSGINLIATIVKMRAPGMTLMRMPVFTWTALCTNVLLVVSFPVLTAVLALLTLDRYLGTHFFTNDFGGNAMMYVNLIWIWGHPEVYILILPCFGIYSEVVSTFCGKRLFGYSSMVYATIVITILSYLVWLHHFFTMGSGASVNSFFGITTMIISIPTGAKIFNWLFTMYRGRIRLEVPMLWTLGFMVTFTVGGMTGVLLAVPPADFVLHNSLFLIAHFHNVIIGGVVFGLFAGMTFWFPKAFGFRLDPFWGKMSFWFWFAGYWFAFTPLYVLGLMGVTRRLSHFDDPSLRIWFLIAAFGAVLIAIGIACFLIDIFVSFRRRDALRDTTGDPWDGRTLEWSTSSPPPDYNFAFTPIVHDNDAWWDMKQRGFQRPLSGFKSIHMPKNTAAGIILAGLSTVIGFAMIWHVWWLAVIAFAALLVSAIVHTFNYDRDFHIPADEVVDTEHARTELLNAHV</sequence>
<dbReference type="PROSITE" id="PS50855">
    <property type="entry name" value="COX1"/>
    <property type="match status" value="1"/>
</dbReference>
<feature type="transmembrane region" description="Helical" evidence="26">
    <location>
        <begin position="462"/>
        <end position="484"/>
    </location>
</feature>
<dbReference type="AlphaFoldDB" id="A0A2K1PYD5"/>
<accession>A0A2K1PYD5</accession>
<feature type="transmembrane region" description="Helical" evidence="26">
    <location>
        <begin position="598"/>
        <end position="615"/>
    </location>
</feature>
<evidence type="ECO:0000256" key="16">
    <source>
        <dbReference type="ARBA" id="ARBA00023008"/>
    </source>
</evidence>
<evidence type="ECO:0000256" key="24">
    <source>
        <dbReference type="ARBA" id="ARBA00048190"/>
    </source>
</evidence>
<keyword evidence="17 26" id="KW-0472">Membrane</keyword>
<evidence type="ECO:0000256" key="20">
    <source>
        <dbReference type="ARBA" id="ARBA00032190"/>
    </source>
</evidence>
<proteinExistence type="inferred from homology"/>
<evidence type="ECO:0000313" key="29">
    <source>
        <dbReference type="Proteomes" id="UP000236220"/>
    </source>
</evidence>
<dbReference type="Gene3D" id="1.20.210.10">
    <property type="entry name" value="Cytochrome c oxidase-like, subunit I domain"/>
    <property type="match status" value="1"/>
</dbReference>
<feature type="domain" description="Cytochrome oxidase subunit I profile" evidence="27">
    <location>
        <begin position="50"/>
        <end position="570"/>
    </location>
</feature>
<dbReference type="FunFam" id="1.20.210.10:FF:000002">
    <property type="entry name" value="Cytochrome o ubiquinol oxidase, subunit I"/>
    <property type="match status" value="1"/>
</dbReference>
<keyword evidence="12" id="KW-0479">Metal-binding</keyword>
<feature type="transmembrane region" description="Helical" evidence="26">
    <location>
        <begin position="201"/>
        <end position="226"/>
    </location>
</feature>
<comment type="cofactor">
    <cofactor evidence="2">
        <name>Cu(2+)</name>
        <dbReference type="ChEBI" id="CHEBI:29036"/>
    </cofactor>
</comment>
<dbReference type="GO" id="GO:0009060">
    <property type="term" value="P:aerobic respiration"/>
    <property type="evidence" value="ECO:0007669"/>
    <property type="project" value="InterPro"/>
</dbReference>
<organism evidence="28 29">
    <name type="scientific">Solilutibacter silvestris</name>
    <dbReference type="NCBI Taxonomy" id="1645665"/>
    <lineage>
        <taxon>Bacteria</taxon>
        <taxon>Pseudomonadati</taxon>
        <taxon>Pseudomonadota</taxon>
        <taxon>Gammaproteobacteria</taxon>
        <taxon>Lysobacterales</taxon>
        <taxon>Lysobacteraceae</taxon>
        <taxon>Solilutibacter</taxon>
    </lineage>
</organism>
<reference evidence="28 29" key="1">
    <citation type="submission" date="2017-08" db="EMBL/GenBank/DDBJ databases">
        <title>Lysobacter sylvestris genome.</title>
        <authorList>
            <person name="Zhang D.-C."/>
            <person name="Albuquerque L."/>
            <person name="Franca L."/>
            <person name="Froufe H.J.C."/>
            <person name="Barroso C."/>
            <person name="Egas C."/>
            <person name="Da Costa M."/>
            <person name="Margesin R."/>
        </authorList>
    </citation>
    <scope>NUCLEOTIDE SEQUENCE [LARGE SCALE GENOMIC DNA]</scope>
    <source>
        <strain evidence="28 29">AM20-91</strain>
    </source>
</reference>
<feature type="transmembrane region" description="Helical" evidence="26">
    <location>
        <begin position="27"/>
        <end position="47"/>
    </location>
</feature>
<feature type="transmembrane region" description="Helical" evidence="26">
    <location>
        <begin position="621"/>
        <end position="640"/>
    </location>
</feature>
<dbReference type="PANTHER" id="PTHR10422">
    <property type="entry name" value="CYTOCHROME C OXIDASE SUBUNIT 1"/>
    <property type="match status" value="1"/>
</dbReference>
<evidence type="ECO:0000256" key="22">
    <source>
        <dbReference type="ARBA" id="ARBA00034455"/>
    </source>
</evidence>
<evidence type="ECO:0000256" key="2">
    <source>
        <dbReference type="ARBA" id="ARBA00001973"/>
    </source>
</evidence>
<protein>
    <recommendedName>
        <fullName evidence="6">Cytochrome bo(3) ubiquinol oxidase subunit 1</fullName>
        <ecNumber evidence="5">7.1.1.3</ecNumber>
    </recommendedName>
    <alternativeName>
        <fullName evidence="20">Cytochrome o ubiquinol oxidase subunit 1</fullName>
    </alternativeName>
    <alternativeName>
        <fullName evidence="18">Oxidase bo(3) subunit 1</fullName>
    </alternativeName>
    <alternativeName>
        <fullName evidence="21">Ubiquinol oxidase polypeptide I</fullName>
    </alternativeName>
    <alternativeName>
        <fullName evidence="19">Ubiquinol oxidase subunit 1</fullName>
    </alternativeName>
</protein>
<evidence type="ECO:0000256" key="5">
    <source>
        <dbReference type="ARBA" id="ARBA00012941"/>
    </source>
</evidence>
<evidence type="ECO:0000256" key="1">
    <source>
        <dbReference type="ARBA" id="ARBA00001970"/>
    </source>
</evidence>
<feature type="transmembrane region" description="Helical" evidence="26">
    <location>
        <begin position="391"/>
        <end position="414"/>
    </location>
</feature>
<evidence type="ECO:0000256" key="17">
    <source>
        <dbReference type="ARBA" id="ARBA00023136"/>
    </source>
</evidence>
<comment type="similarity">
    <text evidence="4 25">Belongs to the heme-copper respiratory oxidase family.</text>
</comment>
<dbReference type="Pfam" id="PF00115">
    <property type="entry name" value="COX1"/>
    <property type="match status" value="1"/>
</dbReference>
<evidence type="ECO:0000256" key="23">
    <source>
        <dbReference type="ARBA" id="ARBA00034513"/>
    </source>
</evidence>
<evidence type="ECO:0000256" key="3">
    <source>
        <dbReference type="ARBA" id="ARBA00004651"/>
    </source>
</evidence>
<dbReference type="InterPro" id="IPR000883">
    <property type="entry name" value="Cyt_C_Oxase_1"/>
</dbReference>
<feature type="transmembrane region" description="Helical" evidence="26">
    <location>
        <begin position="355"/>
        <end position="379"/>
    </location>
</feature>
<dbReference type="GO" id="GO:0009486">
    <property type="term" value="F:cytochrome bo3 ubiquinol oxidase activity"/>
    <property type="evidence" value="ECO:0007669"/>
    <property type="project" value="UniProtKB-EC"/>
</dbReference>
<comment type="caution">
    <text evidence="28">The sequence shown here is derived from an EMBL/GenBank/DDBJ whole genome shotgun (WGS) entry which is preliminary data.</text>
</comment>